<name>A0A5P2CQN1_STRVZ</name>
<accession>A0A5P2CQN1</accession>
<feature type="domain" description="HNH nuclease" evidence="2">
    <location>
        <begin position="157"/>
        <end position="199"/>
    </location>
</feature>
<dbReference type="SUPFAM" id="SSF54060">
    <property type="entry name" value="His-Me finger endonucleases"/>
    <property type="match status" value="1"/>
</dbReference>
<gene>
    <name evidence="3" type="ORF">DEJ49_33280</name>
</gene>
<feature type="compositionally biased region" description="Basic and acidic residues" evidence="1">
    <location>
        <begin position="24"/>
        <end position="42"/>
    </location>
</feature>
<reference evidence="3 4" key="1">
    <citation type="submission" date="2018-05" db="EMBL/GenBank/DDBJ databases">
        <title>Streptomyces venezuelae.</title>
        <authorList>
            <person name="Kim W."/>
            <person name="Lee N."/>
            <person name="Cho B.-K."/>
        </authorList>
    </citation>
    <scope>NUCLEOTIDE SEQUENCE [LARGE SCALE GENOMIC DNA]</scope>
    <source>
        <strain evidence="3 4">ATCC 14585</strain>
    </source>
</reference>
<sequence>MDQVQPRPAAVHDLRRAVAVQDLARLDAKRGVPARRSGDGPHPRRHRAVEAGALRRRSQSEARLSVRAERALPHRQPRLHPPRRPDQPVPPAPEKGSAVIRHRLYGKRIPGYPGYVAFSDGNVRGKSGRLLKPGPCRGYHFVNLVSASGAHVNRRLNRLICEAFHGAPPSPLHQAAHLNGVRTDNRADNLAWKTQRENEEDKDQHGTRQEPRRGEQNSRAKLTDANVQEIRRRYAEGGVTQQALSELFGVSSSIISGVIRGQRWTHVRDDGQ</sequence>
<dbReference type="Pfam" id="PF13392">
    <property type="entry name" value="HNH_3"/>
    <property type="match status" value="1"/>
</dbReference>
<feature type="compositionally biased region" description="Basic and acidic residues" evidence="1">
    <location>
        <begin position="194"/>
        <end position="222"/>
    </location>
</feature>
<dbReference type="Gene3D" id="3.90.75.20">
    <property type="match status" value="1"/>
</dbReference>
<feature type="compositionally biased region" description="Basic residues" evidence="1">
    <location>
        <begin position="73"/>
        <end position="82"/>
    </location>
</feature>
<dbReference type="AlphaFoldDB" id="A0A5P2CQN1"/>
<feature type="region of interest" description="Disordered" evidence="1">
    <location>
        <begin position="22"/>
        <end position="97"/>
    </location>
</feature>
<evidence type="ECO:0000313" key="3">
    <source>
        <dbReference type="EMBL" id="QES45214.1"/>
    </source>
</evidence>
<dbReference type="InterPro" id="IPR003615">
    <property type="entry name" value="HNH_nuc"/>
</dbReference>
<dbReference type="EMBL" id="CP029191">
    <property type="protein sequence ID" value="QES45214.1"/>
    <property type="molecule type" value="Genomic_DNA"/>
</dbReference>
<feature type="region of interest" description="Disordered" evidence="1">
    <location>
        <begin position="193"/>
        <end position="226"/>
    </location>
</feature>
<evidence type="ECO:0000313" key="4">
    <source>
        <dbReference type="Proteomes" id="UP000324015"/>
    </source>
</evidence>
<evidence type="ECO:0000256" key="1">
    <source>
        <dbReference type="SAM" id="MobiDB-lite"/>
    </source>
</evidence>
<evidence type="ECO:0000259" key="2">
    <source>
        <dbReference type="Pfam" id="PF13392"/>
    </source>
</evidence>
<protein>
    <recommendedName>
        <fullName evidence="2">HNH nuclease domain-containing protein</fullName>
    </recommendedName>
</protein>
<proteinExistence type="predicted"/>
<organism evidence="3 4">
    <name type="scientific">Streptomyces venezuelae</name>
    <dbReference type="NCBI Taxonomy" id="54571"/>
    <lineage>
        <taxon>Bacteria</taxon>
        <taxon>Bacillati</taxon>
        <taxon>Actinomycetota</taxon>
        <taxon>Actinomycetes</taxon>
        <taxon>Kitasatosporales</taxon>
        <taxon>Streptomycetaceae</taxon>
        <taxon>Streptomyces</taxon>
    </lineage>
</organism>
<feature type="compositionally biased region" description="Basic and acidic residues" evidence="1">
    <location>
        <begin position="58"/>
        <end position="72"/>
    </location>
</feature>
<dbReference type="InterPro" id="IPR044925">
    <property type="entry name" value="His-Me_finger_sf"/>
</dbReference>
<dbReference type="Proteomes" id="UP000324015">
    <property type="component" value="Chromosome"/>
</dbReference>